<gene>
    <name evidence="2" type="ORF">MC7420_5718</name>
</gene>
<protein>
    <submittedName>
        <fullName evidence="2">Uncharacterized protein</fullName>
    </submittedName>
</protein>
<feature type="compositionally biased region" description="Basic and acidic residues" evidence="1">
    <location>
        <begin position="153"/>
        <end position="164"/>
    </location>
</feature>
<proteinExistence type="predicted"/>
<reference evidence="2 3" key="1">
    <citation type="submission" date="2008-07" db="EMBL/GenBank/DDBJ databases">
        <authorList>
            <person name="Tandeau de Marsac N."/>
            <person name="Ferriera S."/>
            <person name="Johnson J."/>
            <person name="Kravitz S."/>
            <person name="Beeson K."/>
            <person name="Sutton G."/>
            <person name="Rogers Y.-H."/>
            <person name="Friedman R."/>
            <person name="Frazier M."/>
            <person name="Venter J.C."/>
        </authorList>
    </citation>
    <scope>NUCLEOTIDE SEQUENCE [LARGE SCALE GENOMIC DNA]</scope>
    <source>
        <strain evidence="2 3">PCC 7420</strain>
    </source>
</reference>
<sequence length="221" mass="25320">MTNEIDSAIIYAVELLSHYGFELRGYSAAELVEFWLEDYPAQWIRLAVIEALYQGRYKAISVEQILAVWGRREQPIYRFNHEFERLICRKLPQDLNAPVDTTSESMSWIESFPDMFESSSTVAVAKSEEFVVTESATESVEASPQTPAQPEPETERIRERDRTPPDLISPDHTSLPEPVEGSRRETNHNPIDQFTPPPDDSDFYLKLKQVAQPLVQRCGNT</sequence>
<evidence type="ECO:0000256" key="1">
    <source>
        <dbReference type="SAM" id="MobiDB-lite"/>
    </source>
</evidence>
<accession>B4VVS1</accession>
<dbReference type="RefSeq" id="WP_006102602.1">
    <property type="nucleotide sequence ID" value="NZ_DS989855.1"/>
</dbReference>
<dbReference type="EMBL" id="DS989855">
    <property type="protein sequence ID" value="EDX73838.1"/>
    <property type="molecule type" value="Genomic_DNA"/>
</dbReference>
<dbReference type="Proteomes" id="UP000003835">
    <property type="component" value="Unassembled WGS sequence"/>
</dbReference>
<dbReference type="eggNOG" id="COG0178">
    <property type="taxonomic scope" value="Bacteria"/>
</dbReference>
<name>B4VVS1_9CYAN</name>
<evidence type="ECO:0000313" key="2">
    <source>
        <dbReference type="EMBL" id="EDX73838.1"/>
    </source>
</evidence>
<dbReference type="STRING" id="118168.MC7420_5718"/>
<dbReference type="HOGENOM" id="CLU_081798_0_0_3"/>
<organism evidence="2 3">
    <name type="scientific">Coleofasciculus chthonoplastes PCC 7420</name>
    <dbReference type="NCBI Taxonomy" id="118168"/>
    <lineage>
        <taxon>Bacteria</taxon>
        <taxon>Bacillati</taxon>
        <taxon>Cyanobacteriota</taxon>
        <taxon>Cyanophyceae</taxon>
        <taxon>Coleofasciculales</taxon>
        <taxon>Coleofasciculaceae</taxon>
        <taxon>Coleofasciculus</taxon>
    </lineage>
</organism>
<dbReference type="AlphaFoldDB" id="B4VVS1"/>
<dbReference type="OrthoDB" id="494931at2"/>
<evidence type="ECO:0000313" key="3">
    <source>
        <dbReference type="Proteomes" id="UP000003835"/>
    </source>
</evidence>
<keyword evidence="3" id="KW-1185">Reference proteome</keyword>
<feature type="region of interest" description="Disordered" evidence="1">
    <location>
        <begin position="135"/>
        <end position="203"/>
    </location>
</feature>